<name>A0A3E4IIN9_9BACE</name>
<evidence type="ECO:0000256" key="4">
    <source>
        <dbReference type="RuleBase" id="RU003915"/>
    </source>
</evidence>
<keyword evidence="5" id="KW-0732">Signal</keyword>
<feature type="domain" description="PPIase FKBP-type" evidence="6">
    <location>
        <begin position="103"/>
        <end position="209"/>
    </location>
</feature>
<keyword evidence="3 4" id="KW-0413">Isomerase</keyword>
<dbReference type="InterPro" id="IPR046357">
    <property type="entry name" value="PPIase_dom_sf"/>
</dbReference>
<dbReference type="EMBL" id="QRQM01000028">
    <property type="protein sequence ID" value="RHN03715.1"/>
    <property type="molecule type" value="Genomic_DNA"/>
</dbReference>
<dbReference type="InterPro" id="IPR001179">
    <property type="entry name" value="PPIase_FKBP_dom"/>
</dbReference>
<evidence type="ECO:0000313" key="11">
    <source>
        <dbReference type="Proteomes" id="UP000285013"/>
    </source>
</evidence>
<evidence type="ECO:0000259" key="6">
    <source>
        <dbReference type="PROSITE" id="PS50059"/>
    </source>
</evidence>
<dbReference type="EMBL" id="QRPE01000009">
    <property type="protein sequence ID" value="RHL93361.1"/>
    <property type="molecule type" value="Genomic_DNA"/>
</dbReference>
<dbReference type="GO" id="GO:0003755">
    <property type="term" value="F:peptidyl-prolyl cis-trans isomerase activity"/>
    <property type="evidence" value="ECO:0007669"/>
    <property type="project" value="UniProtKB-UniRule"/>
</dbReference>
<organism evidence="9 12">
    <name type="scientific">Bacteroides intestinalis</name>
    <dbReference type="NCBI Taxonomy" id="329854"/>
    <lineage>
        <taxon>Bacteria</taxon>
        <taxon>Pseudomonadati</taxon>
        <taxon>Bacteroidota</taxon>
        <taxon>Bacteroidia</taxon>
        <taxon>Bacteroidales</taxon>
        <taxon>Bacteroidaceae</taxon>
        <taxon>Bacteroides</taxon>
    </lineage>
</organism>
<dbReference type="Gene3D" id="3.10.50.40">
    <property type="match status" value="1"/>
</dbReference>
<proteinExistence type="inferred from homology"/>
<dbReference type="SUPFAM" id="SSF54534">
    <property type="entry name" value="FKBP-like"/>
    <property type="match status" value="1"/>
</dbReference>
<dbReference type="Proteomes" id="UP000285013">
    <property type="component" value="Unassembled WGS sequence"/>
</dbReference>
<dbReference type="RefSeq" id="WP_021968226.1">
    <property type="nucleotide sequence ID" value="NZ_CABMMK010000005.1"/>
</dbReference>
<dbReference type="EC" id="5.2.1.8" evidence="4"/>
<sequence length="210" mass="23797">MNKKLLVFLPFLLILAGAFVSCEEVEEEGKYANWQERNQAFLDSIKVVAGDNYVPMDLEKLDKVEVGEMFYVKNEFVSTLQTPEYIYCKKLVKNLDGQRPMATEAAYVYYYGTLITGTKFDGSFTGYSAIDQAIPNPPKNEPTDFDWTVMFTINSSSLTSGWRTFLQYMRVGERWMVYVPWGSAYGTDGSGSIPGYSVLAFDVIMTEVVQ</sequence>
<evidence type="ECO:0000256" key="2">
    <source>
        <dbReference type="ARBA" id="ARBA00023110"/>
    </source>
</evidence>
<evidence type="ECO:0000313" key="10">
    <source>
        <dbReference type="Proteomes" id="UP000284772"/>
    </source>
</evidence>
<dbReference type="EMBL" id="QRWT01000032">
    <property type="protein sequence ID" value="RGT46770.1"/>
    <property type="molecule type" value="Genomic_DNA"/>
</dbReference>
<dbReference type="Pfam" id="PF00254">
    <property type="entry name" value="FKBP_C"/>
    <property type="match status" value="1"/>
</dbReference>
<comment type="catalytic activity">
    <reaction evidence="1 3 4">
        <text>[protein]-peptidylproline (omega=180) = [protein]-peptidylproline (omega=0)</text>
        <dbReference type="Rhea" id="RHEA:16237"/>
        <dbReference type="Rhea" id="RHEA-COMP:10747"/>
        <dbReference type="Rhea" id="RHEA-COMP:10748"/>
        <dbReference type="ChEBI" id="CHEBI:83833"/>
        <dbReference type="ChEBI" id="CHEBI:83834"/>
        <dbReference type="EC" id="5.2.1.8"/>
    </reaction>
</comment>
<protein>
    <recommendedName>
        <fullName evidence="4">Peptidyl-prolyl cis-trans isomerase</fullName>
        <ecNumber evidence="4">5.2.1.8</ecNumber>
    </recommendedName>
</protein>
<comment type="caution">
    <text evidence="9">The sequence shown here is derived from an EMBL/GenBank/DDBJ whole genome shotgun (WGS) entry which is preliminary data.</text>
</comment>
<dbReference type="Proteomes" id="UP000284772">
    <property type="component" value="Unassembled WGS sequence"/>
</dbReference>
<evidence type="ECO:0000313" key="7">
    <source>
        <dbReference type="EMBL" id="RGT46770.1"/>
    </source>
</evidence>
<dbReference type="PROSITE" id="PS51257">
    <property type="entry name" value="PROKAR_LIPOPROTEIN"/>
    <property type="match status" value="1"/>
</dbReference>
<dbReference type="Proteomes" id="UP000286003">
    <property type="component" value="Unassembled WGS sequence"/>
</dbReference>
<feature type="chain" id="PRO_5043181997" description="Peptidyl-prolyl cis-trans isomerase" evidence="5">
    <location>
        <begin position="21"/>
        <end position="210"/>
    </location>
</feature>
<comment type="similarity">
    <text evidence="4">Belongs to the FKBP-type PPIase family.</text>
</comment>
<evidence type="ECO:0000313" key="12">
    <source>
        <dbReference type="Proteomes" id="UP000286003"/>
    </source>
</evidence>
<reference evidence="10 11" key="1">
    <citation type="submission" date="2018-08" db="EMBL/GenBank/DDBJ databases">
        <title>A genome reference for cultivated species of the human gut microbiota.</title>
        <authorList>
            <person name="Zou Y."/>
            <person name="Xue W."/>
            <person name="Luo G."/>
        </authorList>
    </citation>
    <scope>NUCLEOTIDE SEQUENCE [LARGE SCALE GENOMIC DNA]</scope>
    <source>
        <strain evidence="7 10">AF19-10AC</strain>
        <strain evidence="9 12">AF31-23</strain>
        <strain evidence="8 11">AF36-16BH</strain>
    </source>
</reference>
<evidence type="ECO:0000256" key="5">
    <source>
        <dbReference type="SAM" id="SignalP"/>
    </source>
</evidence>
<accession>A0A3E4IIN9</accession>
<keyword evidence="2 3" id="KW-0697">Rotamase</keyword>
<dbReference type="PROSITE" id="PS50059">
    <property type="entry name" value="FKBP_PPIASE"/>
    <property type="match status" value="1"/>
</dbReference>
<evidence type="ECO:0000256" key="3">
    <source>
        <dbReference type="PROSITE-ProRule" id="PRU00277"/>
    </source>
</evidence>
<feature type="signal peptide" evidence="5">
    <location>
        <begin position="1"/>
        <end position="20"/>
    </location>
</feature>
<gene>
    <name evidence="7" type="ORF">DWX27_19915</name>
    <name evidence="9" type="ORF">DWZ32_19775</name>
    <name evidence="8" type="ORF">DWZ95_09910</name>
</gene>
<evidence type="ECO:0000313" key="8">
    <source>
        <dbReference type="EMBL" id="RHL93361.1"/>
    </source>
</evidence>
<evidence type="ECO:0000313" key="9">
    <source>
        <dbReference type="EMBL" id="RHN03715.1"/>
    </source>
</evidence>
<dbReference type="AlphaFoldDB" id="A0A3E4IIN9"/>
<evidence type="ECO:0000256" key="1">
    <source>
        <dbReference type="ARBA" id="ARBA00000971"/>
    </source>
</evidence>